<keyword evidence="8" id="KW-0902">Two-component regulatory system</keyword>
<keyword evidence="3" id="KW-0597">Phosphoprotein</keyword>
<dbReference type="PANTHER" id="PTHR24421">
    <property type="entry name" value="NITRATE/NITRITE SENSOR PROTEIN NARX-RELATED"/>
    <property type="match status" value="1"/>
</dbReference>
<dbReference type="CDD" id="cd16917">
    <property type="entry name" value="HATPase_UhpB-NarQ-NarX-like"/>
    <property type="match status" value="1"/>
</dbReference>
<keyword evidence="9" id="KW-1133">Transmembrane helix</keyword>
<dbReference type="Gene3D" id="3.30.565.10">
    <property type="entry name" value="Histidine kinase-like ATPase, C-terminal domain"/>
    <property type="match status" value="1"/>
</dbReference>
<dbReference type="Gene3D" id="1.20.5.1930">
    <property type="match status" value="1"/>
</dbReference>
<evidence type="ECO:0000256" key="1">
    <source>
        <dbReference type="ARBA" id="ARBA00000085"/>
    </source>
</evidence>
<sequence length="375" mass="40152">MINRRRPPLGILPVAVAVVQVVGTHFAAQRFNESLPWFAVLLLLAGPALLLLRRRAPGPMVAGIGLVTVGYVAAGFPWGPFPLSFAVGLVLAVLAGARWWAWGSAAAAGVGFLLLAMQHGESTRVFFVLVWLIVVLLVGELGRSAKTRRDEYRRASMERAKHQRDEERLVLARDIHDVVAHSLSMINVQASVALHLAKNGGDTQGMYEALENIKTGSKEALSEVREVLAVLRQDAPRVPSQRLEQLDELVQRVRGANVAIIFTPPALPPPGWVDERVENILYRVVQESLTNVVRHAKASRVVVAVHLDDAHAAVTVTDDGVGLGIGNEGNGIGGMRERLGAHGGTLTIDAANAPGAPTPGTRISAWLPAPGTTRA</sequence>
<feature type="transmembrane region" description="Helical" evidence="9">
    <location>
        <begin position="99"/>
        <end position="117"/>
    </location>
</feature>
<evidence type="ECO:0000259" key="10">
    <source>
        <dbReference type="SMART" id="SM00387"/>
    </source>
</evidence>
<protein>
    <recommendedName>
        <fullName evidence="2">histidine kinase</fullName>
        <ecNumber evidence="2">2.7.13.3</ecNumber>
    </recommendedName>
</protein>
<dbReference type="InterPro" id="IPR050482">
    <property type="entry name" value="Sensor_HK_TwoCompSys"/>
</dbReference>
<keyword evidence="7" id="KW-0067">ATP-binding</keyword>
<gene>
    <name evidence="11" type="ORF">JOF46_003968</name>
</gene>
<dbReference type="EC" id="2.7.13.3" evidence="2"/>
<comment type="catalytic activity">
    <reaction evidence="1">
        <text>ATP + protein L-histidine = ADP + protein N-phospho-L-histidine.</text>
        <dbReference type="EC" id="2.7.13.3"/>
    </reaction>
</comment>
<keyword evidence="12" id="KW-1185">Reference proteome</keyword>
<dbReference type="RefSeq" id="WP_209910504.1">
    <property type="nucleotide sequence ID" value="NZ_BAAAMI010000023.1"/>
</dbReference>
<keyword evidence="4" id="KW-0808">Transferase</keyword>
<dbReference type="EMBL" id="JAGIOE010000001">
    <property type="protein sequence ID" value="MBP2376056.1"/>
    <property type="molecule type" value="Genomic_DNA"/>
</dbReference>
<dbReference type="SMART" id="SM00387">
    <property type="entry name" value="HATPase_c"/>
    <property type="match status" value="1"/>
</dbReference>
<evidence type="ECO:0000256" key="5">
    <source>
        <dbReference type="ARBA" id="ARBA00022741"/>
    </source>
</evidence>
<accession>A0ABS4WIL9</accession>
<proteinExistence type="predicted"/>
<evidence type="ECO:0000313" key="11">
    <source>
        <dbReference type="EMBL" id="MBP2376056.1"/>
    </source>
</evidence>
<dbReference type="InterPro" id="IPR036890">
    <property type="entry name" value="HATPase_C_sf"/>
</dbReference>
<evidence type="ECO:0000256" key="8">
    <source>
        <dbReference type="ARBA" id="ARBA00023012"/>
    </source>
</evidence>
<comment type="caution">
    <text evidence="11">The sequence shown here is derived from an EMBL/GenBank/DDBJ whole genome shotgun (WGS) entry which is preliminary data.</text>
</comment>
<keyword evidence="9" id="KW-0472">Membrane</keyword>
<dbReference type="InterPro" id="IPR011712">
    <property type="entry name" value="Sig_transdc_His_kin_sub3_dim/P"/>
</dbReference>
<evidence type="ECO:0000256" key="2">
    <source>
        <dbReference type="ARBA" id="ARBA00012438"/>
    </source>
</evidence>
<evidence type="ECO:0000256" key="4">
    <source>
        <dbReference type="ARBA" id="ARBA00022679"/>
    </source>
</evidence>
<dbReference type="GO" id="GO:0016301">
    <property type="term" value="F:kinase activity"/>
    <property type="evidence" value="ECO:0007669"/>
    <property type="project" value="UniProtKB-KW"/>
</dbReference>
<dbReference type="PANTHER" id="PTHR24421:SF10">
    <property type="entry name" value="NITRATE_NITRITE SENSOR PROTEIN NARQ"/>
    <property type="match status" value="1"/>
</dbReference>
<evidence type="ECO:0000256" key="3">
    <source>
        <dbReference type="ARBA" id="ARBA00022553"/>
    </source>
</evidence>
<dbReference type="InterPro" id="IPR003594">
    <property type="entry name" value="HATPase_dom"/>
</dbReference>
<evidence type="ECO:0000256" key="6">
    <source>
        <dbReference type="ARBA" id="ARBA00022777"/>
    </source>
</evidence>
<reference evidence="11 12" key="1">
    <citation type="submission" date="2021-03" db="EMBL/GenBank/DDBJ databases">
        <title>Sequencing the genomes of 1000 actinobacteria strains.</title>
        <authorList>
            <person name="Klenk H.-P."/>
        </authorList>
    </citation>
    <scope>NUCLEOTIDE SEQUENCE [LARGE SCALE GENOMIC DNA]</scope>
    <source>
        <strain evidence="11 12">DSM 15454</strain>
    </source>
</reference>
<keyword evidence="5" id="KW-0547">Nucleotide-binding</keyword>
<evidence type="ECO:0000313" key="12">
    <source>
        <dbReference type="Proteomes" id="UP000766570"/>
    </source>
</evidence>
<dbReference type="SUPFAM" id="SSF55874">
    <property type="entry name" value="ATPase domain of HSP90 chaperone/DNA topoisomerase II/histidine kinase"/>
    <property type="match status" value="1"/>
</dbReference>
<evidence type="ECO:0000256" key="7">
    <source>
        <dbReference type="ARBA" id="ARBA00022840"/>
    </source>
</evidence>
<name>A0ABS4WIL9_9MICC</name>
<dbReference type="Pfam" id="PF07730">
    <property type="entry name" value="HisKA_3"/>
    <property type="match status" value="1"/>
</dbReference>
<keyword evidence="9" id="KW-0812">Transmembrane</keyword>
<feature type="domain" description="Histidine kinase/HSP90-like ATPase" evidence="10">
    <location>
        <begin position="276"/>
        <end position="371"/>
    </location>
</feature>
<dbReference type="Pfam" id="PF02518">
    <property type="entry name" value="HATPase_c"/>
    <property type="match status" value="1"/>
</dbReference>
<feature type="transmembrane region" description="Helical" evidence="9">
    <location>
        <begin position="59"/>
        <end position="79"/>
    </location>
</feature>
<feature type="transmembrane region" description="Helical" evidence="9">
    <location>
        <begin position="34"/>
        <end position="52"/>
    </location>
</feature>
<organism evidence="11 12">
    <name type="scientific">Paeniglutamicibacter psychrophenolicus</name>
    <dbReference type="NCBI Taxonomy" id="257454"/>
    <lineage>
        <taxon>Bacteria</taxon>
        <taxon>Bacillati</taxon>
        <taxon>Actinomycetota</taxon>
        <taxon>Actinomycetes</taxon>
        <taxon>Micrococcales</taxon>
        <taxon>Micrococcaceae</taxon>
        <taxon>Paeniglutamicibacter</taxon>
    </lineage>
</organism>
<evidence type="ECO:0000256" key="9">
    <source>
        <dbReference type="SAM" id="Phobius"/>
    </source>
</evidence>
<feature type="transmembrane region" description="Helical" evidence="9">
    <location>
        <begin position="124"/>
        <end position="142"/>
    </location>
</feature>
<feature type="transmembrane region" description="Helical" evidence="9">
    <location>
        <begin position="9"/>
        <end position="28"/>
    </location>
</feature>
<keyword evidence="6 11" id="KW-0418">Kinase</keyword>
<dbReference type="Proteomes" id="UP000766570">
    <property type="component" value="Unassembled WGS sequence"/>
</dbReference>